<dbReference type="SUPFAM" id="SSF52540">
    <property type="entry name" value="P-loop containing nucleoside triphosphate hydrolases"/>
    <property type="match status" value="1"/>
</dbReference>
<feature type="domain" description="Helicase C-terminal" evidence="9">
    <location>
        <begin position="233"/>
        <end position="383"/>
    </location>
</feature>
<comment type="similarity">
    <text evidence="6">Belongs to the DEAD box helicase family.</text>
</comment>
<proteinExistence type="inferred from homology"/>
<accession>A0A318XRR6</accession>
<dbReference type="GO" id="GO:0005840">
    <property type="term" value="C:ribosome"/>
    <property type="evidence" value="ECO:0007669"/>
    <property type="project" value="TreeGrafter"/>
</dbReference>
<evidence type="ECO:0000256" key="4">
    <source>
        <dbReference type="ARBA" id="ARBA00022840"/>
    </source>
</evidence>
<keyword evidence="12" id="KW-1185">Reference proteome</keyword>
<dbReference type="InterPro" id="IPR050547">
    <property type="entry name" value="DEAD_box_RNA_helicases"/>
</dbReference>
<feature type="domain" description="Helicase ATP-binding" evidence="8">
    <location>
        <begin position="34"/>
        <end position="206"/>
    </location>
</feature>
<dbReference type="InterPro" id="IPR000629">
    <property type="entry name" value="RNA-helicase_DEAD-box_CS"/>
</dbReference>
<protein>
    <submittedName>
        <fullName evidence="11">Superfamily II DNA/RNA helicase</fullName>
    </submittedName>
</protein>
<dbReference type="Pfam" id="PF00271">
    <property type="entry name" value="Helicase_C"/>
    <property type="match status" value="1"/>
</dbReference>
<evidence type="ECO:0000256" key="1">
    <source>
        <dbReference type="ARBA" id="ARBA00022741"/>
    </source>
</evidence>
<dbReference type="Gene3D" id="3.40.50.300">
    <property type="entry name" value="P-loop containing nucleotide triphosphate hydrolases"/>
    <property type="match status" value="2"/>
</dbReference>
<dbReference type="InterPro" id="IPR014014">
    <property type="entry name" value="RNA_helicase_DEAD_Q_motif"/>
</dbReference>
<dbReference type="InterPro" id="IPR044742">
    <property type="entry name" value="DEAD/DEAH_RhlB"/>
</dbReference>
<dbReference type="SMART" id="SM00490">
    <property type="entry name" value="HELICc"/>
    <property type="match status" value="1"/>
</dbReference>
<evidence type="ECO:0000256" key="5">
    <source>
        <dbReference type="PROSITE-ProRule" id="PRU00552"/>
    </source>
</evidence>
<evidence type="ECO:0000313" key="11">
    <source>
        <dbReference type="EMBL" id="PYG89144.1"/>
    </source>
</evidence>
<dbReference type="GO" id="GO:0003724">
    <property type="term" value="F:RNA helicase activity"/>
    <property type="evidence" value="ECO:0007669"/>
    <property type="project" value="InterPro"/>
</dbReference>
<dbReference type="GO" id="GO:0009409">
    <property type="term" value="P:response to cold"/>
    <property type="evidence" value="ECO:0007669"/>
    <property type="project" value="TreeGrafter"/>
</dbReference>
<dbReference type="PANTHER" id="PTHR47963:SF7">
    <property type="entry name" value="ATP-DEPENDENT RNA HELICASE YFML-RELATED"/>
    <property type="match status" value="1"/>
</dbReference>
<dbReference type="GO" id="GO:0005829">
    <property type="term" value="C:cytosol"/>
    <property type="evidence" value="ECO:0007669"/>
    <property type="project" value="TreeGrafter"/>
</dbReference>
<evidence type="ECO:0000259" key="9">
    <source>
        <dbReference type="PROSITE" id="PS51194"/>
    </source>
</evidence>
<dbReference type="GO" id="GO:0005524">
    <property type="term" value="F:ATP binding"/>
    <property type="evidence" value="ECO:0007669"/>
    <property type="project" value="UniProtKB-KW"/>
</dbReference>
<dbReference type="InterPro" id="IPR027417">
    <property type="entry name" value="P-loop_NTPase"/>
</dbReference>
<evidence type="ECO:0000259" key="10">
    <source>
        <dbReference type="PROSITE" id="PS51195"/>
    </source>
</evidence>
<dbReference type="GO" id="GO:0016787">
    <property type="term" value="F:hydrolase activity"/>
    <property type="evidence" value="ECO:0007669"/>
    <property type="project" value="UniProtKB-KW"/>
</dbReference>
<keyword evidence="3 6" id="KW-0347">Helicase</keyword>
<feature type="compositionally biased region" description="Polar residues" evidence="7">
    <location>
        <begin position="422"/>
        <end position="432"/>
    </location>
</feature>
<dbReference type="Pfam" id="PF00270">
    <property type="entry name" value="DEAD"/>
    <property type="match status" value="1"/>
</dbReference>
<evidence type="ECO:0000313" key="12">
    <source>
        <dbReference type="Proteomes" id="UP000248132"/>
    </source>
</evidence>
<dbReference type="PROSITE" id="PS00039">
    <property type="entry name" value="DEAD_ATP_HELICASE"/>
    <property type="match status" value="1"/>
</dbReference>
<keyword evidence="1 6" id="KW-0547">Nucleotide-binding</keyword>
<feature type="domain" description="DEAD-box RNA helicase Q" evidence="10">
    <location>
        <begin position="3"/>
        <end position="31"/>
    </location>
</feature>
<dbReference type="InterPro" id="IPR011545">
    <property type="entry name" value="DEAD/DEAH_box_helicase_dom"/>
</dbReference>
<gene>
    <name evidence="11" type="ORF">LY28_00967</name>
</gene>
<dbReference type="RefSeq" id="WP_110461028.1">
    <property type="nucleotide sequence ID" value="NZ_QKMR01000004.1"/>
</dbReference>
<evidence type="ECO:0000256" key="6">
    <source>
        <dbReference type="RuleBase" id="RU000492"/>
    </source>
</evidence>
<dbReference type="CDD" id="cd18787">
    <property type="entry name" value="SF2_C_DEAD"/>
    <property type="match status" value="1"/>
</dbReference>
<dbReference type="OrthoDB" id="9805696at2"/>
<dbReference type="Proteomes" id="UP000248132">
    <property type="component" value="Unassembled WGS sequence"/>
</dbReference>
<dbReference type="PROSITE" id="PS51192">
    <property type="entry name" value="HELICASE_ATP_BIND_1"/>
    <property type="match status" value="1"/>
</dbReference>
<evidence type="ECO:0000256" key="3">
    <source>
        <dbReference type="ARBA" id="ARBA00022806"/>
    </source>
</evidence>
<feature type="short sequence motif" description="Q motif" evidence="5">
    <location>
        <begin position="3"/>
        <end position="31"/>
    </location>
</feature>
<evidence type="ECO:0000256" key="7">
    <source>
        <dbReference type="SAM" id="MobiDB-lite"/>
    </source>
</evidence>
<dbReference type="PROSITE" id="PS51195">
    <property type="entry name" value="Q_MOTIF"/>
    <property type="match status" value="1"/>
</dbReference>
<comment type="caution">
    <text evidence="11">The sequence shown here is derived from an EMBL/GenBank/DDBJ whole genome shotgun (WGS) entry which is preliminary data.</text>
</comment>
<dbReference type="InterPro" id="IPR014001">
    <property type="entry name" value="Helicase_ATP-bd"/>
</dbReference>
<dbReference type="InterPro" id="IPR001650">
    <property type="entry name" value="Helicase_C-like"/>
</dbReference>
<sequence>MEQLFETMELNRSLVDALRKVNITEPTEIQSKVIPEAQRNKDLIIQSETGTGKTLAYLLPLFEKIDTQKKEMQAIILVPTHELAIQVERQIELLSQNSELKATSTPVIGDVNIQRQVEKLKQKPNIIVGTAGRILELIQKKKISAHTIKTIIIDEADKLLDDSYIEGTKAVVKTTLKERQILICSASISARTIERARLFMKEPLLIRSTPKMQIPDAIEHIYLVAEQRDKIEELRKLIRAINPQKAIAFCGSGYDIEVVTGKLKYHKINADSLHGSNVKLDRKRTMDNFKSGKLQILIATDIAARGLDIEGITHIINLDIPERTMEYLHRAGRTGRNGKTGMTISIVTEKEIEFIKQYERELNIKIIPKLIQNGVIMEYKKSNAKNKKASSGLNSRTYGESGSGYKKNSRSKTDGRYKKNGYGSSDSRNNSEGIHKSDKQLSANRGASSKPKIFRKPK</sequence>
<name>A0A318XRR6_9FIRM</name>
<organism evidence="11 12">
    <name type="scientific">Ruminiclostridium sufflavum DSM 19573</name>
    <dbReference type="NCBI Taxonomy" id="1121337"/>
    <lineage>
        <taxon>Bacteria</taxon>
        <taxon>Bacillati</taxon>
        <taxon>Bacillota</taxon>
        <taxon>Clostridia</taxon>
        <taxon>Eubacteriales</taxon>
        <taxon>Oscillospiraceae</taxon>
        <taxon>Ruminiclostridium</taxon>
    </lineage>
</organism>
<evidence type="ECO:0000256" key="2">
    <source>
        <dbReference type="ARBA" id="ARBA00022801"/>
    </source>
</evidence>
<dbReference type="PROSITE" id="PS51194">
    <property type="entry name" value="HELICASE_CTER"/>
    <property type="match status" value="1"/>
</dbReference>
<dbReference type="CDD" id="cd00268">
    <property type="entry name" value="DEADc"/>
    <property type="match status" value="1"/>
</dbReference>
<dbReference type="EMBL" id="QKMR01000004">
    <property type="protein sequence ID" value="PYG89144.1"/>
    <property type="molecule type" value="Genomic_DNA"/>
</dbReference>
<evidence type="ECO:0000259" key="8">
    <source>
        <dbReference type="PROSITE" id="PS51192"/>
    </source>
</evidence>
<keyword evidence="2 6" id="KW-0378">Hydrolase</keyword>
<reference evidence="11 12" key="1">
    <citation type="submission" date="2018-06" db="EMBL/GenBank/DDBJ databases">
        <title>Genomic Encyclopedia of Type Strains, Phase I: the one thousand microbial genomes (KMG-I) project.</title>
        <authorList>
            <person name="Kyrpides N."/>
        </authorList>
    </citation>
    <scope>NUCLEOTIDE SEQUENCE [LARGE SCALE GENOMIC DNA]</scope>
    <source>
        <strain evidence="11 12">DSM 19573</strain>
    </source>
</reference>
<keyword evidence="4 6" id="KW-0067">ATP-binding</keyword>
<feature type="region of interest" description="Disordered" evidence="7">
    <location>
        <begin position="382"/>
        <end position="458"/>
    </location>
</feature>
<dbReference type="GO" id="GO:0033592">
    <property type="term" value="F:RNA strand annealing activity"/>
    <property type="evidence" value="ECO:0007669"/>
    <property type="project" value="TreeGrafter"/>
</dbReference>
<dbReference type="SMART" id="SM00487">
    <property type="entry name" value="DEXDc"/>
    <property type="match status" value="1"/>
</dbReference>
<dbReference type="AlphaFoldDB" id="A0A318XRR6"/>
<dbReference type="PANTHER" id="PTHR47963">
    <property type="entry name" value="DEAD-BOX ATP-DEPENDENT RNA HELICASE 47, MITOCHONDRIAL"/>
    <property type="match status" value="1"/>
</dbReference>